<dbReference type="AlphaFoldDB" id="A0A562RQW4"/>
<dbReference type="GO" id="GO:0006825">
    <property type="term" value="P:copper ion transport"/>
    <property type="evidence" value="ECO:0007669"/>
    <property type="project" value="InterPro"/>
</dbReference>
<dbReference type="GO" id="GO:0030313">
    <property type="term" value="C:cell envelope"/>
    <property type="evidence" value="ECO:0007669"/>
    <property type="project" value="UniProtKB-SubCell"/>
</dbReference>
<evidence type="ECO:0000313" key="4">
    <source>
        <dbReference type="Proteomes" id="UP000316291"/>
    </source>
</evidence>
<comment type="subcellular location">
    <subcellularLocation>
        <location evidence="1">Cell envelope</location>
    </subcellularLocation>
</comment>
<dbReference type="EMBL" id="VLLA01000007">
    <property type="protein sequence ID" value="TWI70944.1"/>
    <property type="molecule type" value="Genomic_DNA"/>
</dbReference>
<evidence type="ECO:0000313" key="3">
    <source>
        <dbReference type="EMBL" id="TWI70944.1"/>
    </source>
</evidence>
<dbReference type="Proteomes" id="UP000316291">
    <property type="component" value="Unassembled WGS sequence"/>
</dbReference>
<dbReference type="PANTHER" id="PTHR34820">
    <property type="entry name" value="INNER MEMBRANE PROTEIN YEBZ"/>
    <property type="match status" value="1"/>
</dbReference>
<feature type="chain" id="PRO_5021874024" evidence="2">
    <location>
        <begin position="29"/>
        <end position="144"/>
    </location>
</feature>
<reference evidence="3 4" key="1">
    <citation type="journal article" date="2015" name="Stand. Genomic Sci.">
        <title>Genomic Encyclopedia of Bacterial and Archaeal Type Strains, Phase III: the genomes of soil and plant-associated and newly described type strains.</title>
        <authorList>
            <person name="Whitman W.B."/>
            <person name="Woyke T."/>
            <person name="Klenk H.P."/>
            <person name="Zhou Y."/>
            <person name="Lilburn T.G."/>
            <person name="Beck B.J."/>
            <person name="De Vos P."/>
            <person name="Vandamme P."/>
            <person name="Eisen J.A."/>
            <person name="Garrity G."/>
            <person name="Hugenholtz P."/>
            <person name="Kyrpides N.C."/>
        </authorList>
    </citation>
    <scope>NUCLEOTIDE SEQUENCE [LARGE SCALE GENOMIC DNA]</scope>
    <source>
        <strain evidence="3 4">CGMCC 1.10948</strain>
    </source>
</reference>
<keyword evidence="2" id="KW-0732">Signal</keyword>
<gene>
    <name evidence="3" type="ORF">IQ16_03358</name>
</gene>
<comment type="caution">
    <text evidence="3">The sequence shown here is derived from an EMBL/GenBank/DDBJ whole genome shotgun (WGS) entry which is preliminary data.</text>
</comment>
<sequence>MKQIKSLMSSNRTIAGLVFAMTALLSVAATPLAAATDDDSFFTHLHTEKAMANVTVSPGRAGPVEIAIQLETTDETPLSAKAVSVTLVDTQTGRKLAPVEASRDGEDGWRVKVAQLTPGRWTLGLGISISEADHVSVESPILIK</sequence>
<dbReference type="PANTHER" id="PTHR34820:SF4">
    <property type="entry name" value="INNER MEMBRANE PROTEIN YEBZ"/>
    <property type="match status" value="1"/>
</dbReference>
<evidence type="ECO:0000256" key="1">
    <source>
        <dbReference type="ARBA" id="ARBA00004196"/>
    </source>
</evidence>
<protein>
    <submittedName>
        <fullName evidence="3">Copper transport protein</fullName>
    </submittedName>
</protein>
<accession>A0A562RQW4</accession>
<dbReference type="GO" id="GO:0005886">
    <property type="term" value="C:plasma membrane"/>
    <property type="evidence" value="ECO:0007669"/>
    <property type="project" value="TreeGrafter"/>
</dbReference>
<dbReference type="OrthoDB" id="8374223at2"/>
<feature type="signal peptide" evidence="2">
    <location>
        <begin position="1"/>
        <end position="28"/>
    </location>
</feature>
<keyword evidence="4" id="KW-1185">Reference proteome</keyword>
<dbReference type="InterPro" id="IPR032694">
    <property type="entry name" value="CopC/D"/>
</dbReference>
<organism evidence="3 4">
    <name type="scientific">Bradyrhizobium huanghuaihaiense</name>
    <dbReference type="NCBI Taxonomy" id="990078"/>
    <lineage>
        <taxon>Bacteria</taxon>
        <taxon>Pseudomonadati</taxon>
        <taxon>Pseudomonadota</taxon>
        <taxon>Alphaproteobacteria</taxon>
        <taxon>Hyphomicrobiales</taxon>
        <taxon>Nitrobacteraceae</taxon>
        <taxon>Bradyrhizobium</taxon>
    </lineage>
</organism>
<name>A0A562RQW4_9BRAD</name>
<proteinExistence type="predicted"/>
<evidence type="ECO:0000256" key="2">
    <source>
        <dbReference type="SAM" id="SignalP"/>
    </source>
</evidence>